<sequence length="700" mass="81547">MENKLKFLEFSESLKLVRKTRIEDFIEDKNIDDIYTDLLPNNGIINKLNLPRTTILVGRKGTGKSTIFQKSQKDLVSNNKCISIYIDVKSLYDNSTPTIPLEVESVSKELQKYLLFSNLIKEIVLETKNRLDEFVQVSIIKRLLGFDKEQIDKINLELDEIEKSISNVIKQVDASLITNYKLSSQEENEKSVKGDISISKTPKLDIGASATKGSTIKSEFETSLVTYLDIKKSLITKLTSIKNILEIDHLYIFLDDYSEIDEESQKVFMDWFITPLNNLSDDFVKFKIAIYPHRFYYGKLDNSKIDEISLDFFDAFYTFEKEADISKMETLALDYTKRLIQKRLHLFFPNNNWEKFFSIDESEIYDILFSTSFNIPRKIGFLLSYCYESCLIHDVKISKEAIENASKRYYSDIIHKYFIANQFVTKPFQDKISNEHQYQLLNFIINRQKINSSSSNRTRIKGKPTNHFIVNKEISNLLDNLELNGFLTTYNNVNDNNDNLSIIYSLDYGLCKTHNLNFSRAYNSKLITYFTQARFNMNILISDYFNKTQLIKCPNNHEFPYEMLKTLKAFKMRCPTCLDDGNSVLCEVTLSSQEVRERLQTIENKRIQKLTFSEFQVLDYLNGYQKIVSIHKISSTLDNSISTTHSIINKLIEKGLILQDNEASRTLKKEMFNLSEKGSKLIKTILKLIEDIKTKERKEN</sequence>
<dbReference type="SUPFAM" id="SSF52540">
    <property type="entry name" value="P-loop containing nucleoside triphosphate hydrolases"/>
    <property type="match status" value="1"/>
</dbReference>
<gene>
    <name evidence="1" type="ORF">SAMN05421855_10634</name>
</gene>
<protein>
    <submittedName>
        <fullName evidence="1">Uncharacterized protein</fullName>
    </submittedName>
</protein>
<name>A0A1G7IJC2_9FLAO</name>
<evidence type="ECO:0000313" key="1">
    <source>
        <dbReference type="EMBL" id="SDF12678.1"/>
    </source>
</evidence>
<dbReference type="Proteomes" id="UP000199321">
    <property type="component" value="Unassembled WGS sequence"/>
</dbReference>
<dbReference type="STRING" id="227084.SAMN05421855_10634"/>
<accession>A0A1G7IJC2</accession>
<dbReference type="InterPro" id="IPR027417">
    <property type="entry name" value="P-loop_NTPase"/>
</dbReference>
<organism evidence="1 2">
    <name type="scientific">Ulvibacter litoralis</name>
    <dbReference type="NCBI Taxonomy" id="227084"/>
    <lineage>
        <taxon>Bacteria</taxon>
        <taxon>Pseudomonadati</taxon>
        <taxon>Bacteroidota</taxon>
        <taxon>Flavobacteriia</taxon>
        <taxon>Flavobacteriales</taxon>
        <taxon>Flavobacteriaceae</taxon>
        <taxon>Ulvibacter</taxon>
    </lineage>
</organism>
<keyword evidence="2" id="KW-1185">Reference proteome</keyword>
<dbReference type="RefSeq" id="WP_093145121.1">
    <property type="nucleotide sequence ID" value="NZ_BMWO01000006.1"/>
</dbReference>
<evidence type="ECO:0000313" key="2">
    <source>
        <dbReference type="Proteomes" id="UP000199321"/>
    </source>
</evidence>
<dbReference type="OrthoDB" id="5196525at2"/>
<reference evidence="1 2" key="1">
    <citation type="submission" date="2016-10" db="EMBL/GenBank/DDBJ databases">
        <authorList>
            <person name="de Groot N.N."/>
        </authorList>
    </citation>
    <scope>NUCLEOTIDE SEQUENCE [LARGE SCALE GENOMIC DNA]</scope>
    <source>
        <strain evidence="1 2">DSM 16195</strain>
    </source>
</reference>
<dbReference type="Gene3D" id="1.10.10.10">
    <property type="entry name" value="Winged helix-like DNA-binding domain superfamily/Winged helix DNA-binding domain"/>
    <property type="match status" value="1"/>
</dbReference>
<dbReference type="InterPro" id="IPR036388">
    <property type="entry name" value="WH-like_DNA-bd_sf"/>
</dbReference>
<proteinExistence type="predicted"/>
<dbReference type="EMBL" id="FNBA01000006">
    <property type="protein sequence ID" value="SDF12678.1"/>
    <property type="molecule type" value="Genomic_DNA"/>
</dbReference>
<dbReference type="SUPFAM" id="SSF46785">
    <property type="entry name" value="Winged helix' DNA-binding domain"/>
    <property type="match status" value="1"/>
</dbReference>
<dbReference type="InterPro" id="IPR036390">
    <property type="entry name" value="WH_DNA-bd_sf"/>
</dbReference>
<dbReference type="AlphaFoldDB" id="A0A1G7IJC2"/>